<sequence length="277" mass="29780">MTIRQGIAVRDTILWVEDTGEPDLTPIVCLHSLFLDGRMFDDLVPAAAGRFRVVRPDFRGQGGSAPATEAAVSMECCAADMIALIEAMALPPVHLAAASMGGDVAVRMLAQRPELFRSVVMMGSSVRSEPPEQMANFRALLDRTGEDGFAGDDLEMMMAIMFGATTRARPEAQAMLAHWRTRIGLLPRSSWPAMYGVLERGNAADLLASITVPALVYSSEDDIARPIEWSREVAAGIRGARLVPLQGVGHSPILEAPAVVIPEMLALMAAAEQEKKA</sequence>
<dbReference type="InterPro" id="IPR029058">
    <property type="entry name" value="AB_hydrolase_fold"/>
</dbReference>
<comment type="caution">
    <text evidence="2">The sequence shown here is derived from an EMBL/GenBank/DDBJ whole genome shotgun (WGS) entry which is preliminary data.</text>
</comment>
<dbReference type="PANTHER" id="PTHR43798:SF29">
    <property type="entry name" value="AB HYDROLASE-1 DOMAIN-CONTAINING PROTEIN"/>
    <property type="match status" value="1"/>
</dbReference>
<name>A0A246JQU1_9SPHN</name>
<dbReference type="Pfam" id="PF12697">
    <property type="entry name" value="Abhydrolase_6"/>
    <property type="match status" value="1"/>
</dbReference>
<gene>
    <name evidence="2" type="ORF">CDQ91_13925</name>
</gene>
<proteinExistence type="predicted"/>
<protein>
    <submittedName>
        <fullName evidence="2">Alpha/beta hydrolase</fullName>
    </submittedName>
</protein>
<evidence type="ECO:0000313" key="2">
    <source>
        <dbReference type="EMBL" id="OWQ95375.1"/>
    </source>
</evidence>
<dbReference type="Gene3D" id="3.40.50.1820">
    <property type="entry name" value="alpha/beta hydrolase"/>
    <property type="match status" value="1"/>
</dbReference>
<dbReference type="Proteomes" id="UP000197097">
    <property type="component" value="Unassembled WGS sequence"/>
</dbReference>
<dbReference type="OrthoDB" id="9801400at2"/>
<keyword evidence="2" id="KW-0378">Hydrolase</keyword>
<dbReference type="PANTHER" id="PTHR43798">
    <property type="entry name" value="MONOACYLGLYCEROL LIPASE"/>
    <property type="match status" value="1"/>
</dbReference>
<reference evidence="2 3" key="1">
    <citation type="journal article" date="2002" name="Int. J. Syst. Evol. Microbiol.">
        <title>Sphingopyxis witflariensis sp. nov., isolated from activated sludge.</title>
        <authorList>
            <person name="Kampfer P."/>
            <person name="Witzenberger R."/>
            <person name="Denner E.B."/>
            <person name="Busse H.J."/>
            <person name="Neef A."/>
        </authorList>
    </citation>
    <scope>NUCLEOTIDE SEQUENCE [LARGE SCALE GENOMIC DNA]</scope>
    <source>
        <strain evidence="2 3">DSM 14551</strain>
    </source>
</reference>
<dbReference type="InterPro" id="IPR000073">
    <property type="entry name" value="AB_hydrolase_1"/>
</dbReference>
<keyword evidence="3" id="KW-1185">Reference proteome</keyword>
<organism evidence="2 3">
    <name type="scientific">Sphingopyxis witflariensis</name>
    <dbReference type="NCBI Taxonomy" id="173675"/>
    <lineage>
        <taxon>Bacteria</taxon>
        <taxon>Pseudomonadati</taxon>
        <taxon>Pseudomonadota</taxon>
        <taxon>Alphaproteobacteria</taxon>
        <taxon>Sphingomonadales</taxon>
        <taxon>Sphingomonadaceae</taxon>
        <taxon>Sphingopyxis</taxon>
    </lineage>
</organism>
<feature type="domain" description="AB hydrolase-1" evidence="1">
    <location>
        <begin position="27"/>
        <end position="261"/>
    </location>
</feature>
<dbReference type="InterPro" id="IPR050266">
    <property type="entry name" value="AB_hydrolase_sf"/>
</dbReference>
<dbReference type="GO" id="GO:0016787">
    <property type="term" value="F:hydrolase activity"/>
    <property type="evidence" value="ECO:0007669"/>
    <property type="project" value="UniProtKB-KW"/>
</dbReference>
<dbReference type="EMBL" id="NISJ01000007">
    <property type="protein sequence ID" value="OWQ95375.1"/>
    <property type="molecule type" value="Genomic_DNA"/>
</dbReference>
<evidence type="ECO:0000313" key="3">
    <source>
        <dbReference type="Proteomes" id="UP000197097"/>
    </source>
</evidence>
<dbReference type="PRINTS" id="PR00111">
    <property type="entry name" value="ABHYDROLASE"/>
</dbReference>
<accession>A0A246JQU1</accession>
<dbReference type="AlphaFoldDB" id="A0A246JQU1"/>
<evidence type="ECO:0000259" key="1">
    <source>
        <dbReference type="Pfam" id="PF12697"/>
    </source>
</evidence>
<dbReference type="SUPFAM" id="SSF53474">
    <property type="entry name" value="alpha/beta-Hydrolases"/>
    <property type="match status" value="1"/>
</dbReference>
<dbReference type="RefSeq" id="WP_088473337.1">
    <property type="nucleotide sequence ID" value="NZ_NISJ01000007.1"/>
</dbReference>